<dbReference type="PROSITE" id="PS50039">
    <property type="entry name" value="FORK_HEAD_3"/>
    <property type="match status" value="1"/>
</dbReference>
<feature type="domain" description="Fork-head" evidence="8">
    <location>
        <begin position="175"/>
        <end position="270"/>
    </location>
</feature>
<evidence type="ECO:0000256" key="7">
    <source>
        <dbReference type="SAM" id="MobiDB-lite"/>
    </source>
</evidence>
<dbReference type="InterPro" id="IPR036388">
    <property type="entry name" value="WH-like_DNA-bd_sf"/>
</dbReference>
<organism evidence="9 10">
    <name type="scientific">Zosterops lateralis melanops</name>
    <dbReference type="NCBI Taxonomy" id="1220523"/>
    <lineage>
        <taxon>Eukaryota</taxon>
        <taxon>Metazoa</taxon>
        <taxon>Chordata</taxon>
        <taxon>Craniata</taxon>
        <taxon>Vertebrata</taxon>
        <taxon>Euteleostomi</taxon>
        <taxon>Archelosauria</taxon>
        <taxon>Archosauria</taxon>
        <taxon>Dinosauria</taxon>
        <taxon>Saurischia</taxon>
        <taxon>Theropoda</taxon>
        <taxon>Coelurosauria</taxon>
        <taxon>Aves</taxon>
        <taxon>Neognathae</taxon>
        <taxon>Neoaves</taxon>
        <taxon>Telluraves</taxon>
        <taxon>Australaves</taxon>
        <taxon>Passeriformes</taxon>
        <taxon>Sylvioidea</taxon>
        <taxon>Zosteropidae</taxon>
        <taxon>Zosterops</taxon>
    </lineage>
</organism>
<dbReference type="InterPro" id="IPR047394">
    <property type="entry name" value="FH_FOXK1"/>
</dbReference>
<evidence type="ECO:0000313" key="9">
    <source>
        <dbReference type="Ensembl" id="ENSZLMP00000017130.1"/>
    </source>
</evidence>
<dbReference type="PRINTS" id="PR00053">
    <property type="entry name" value="FORKHEAD"/>
</dbReference>
<dbReference type="InterPro" id="IPR036390">
    <property type="entry name" value="WH_DNA-bd_sf"/>
</dbReference>
<dbReference type="AlphaFoldDB" id="A0A8D2PNU7"/>
<name>A0A8D2PNU7_ZOSLA</name>
<sequence length="488" mass="53143">MENVSAYFLLNFQASPEGCTCRCRRNKAPQACRGPVLNLIICKTDFSLFFLSRCTFRFPSTVIKIQFTSLYHKEEVKEEASTHPLRPLYPQISPLKIHIPEPDLRSVVSPLPSPTGTISVPNSCPASPRGAGSSGYRFVHNITSDLQLAAEYAAKAASEQQADASGGDSPKDESKPPYSYAQLIVQAISSAQDRQLTLSGIYAHITKHYPYYRTADKGWQNSIRHNLSLNRYFIKVPRSQEEPGKGSFWRIDPASEAKLVEQAFRKRRQRGVSCFRTPFGPLSSRSAPASPTHPGLLSPHSSGLQTPECLSREGSPIPHDHDFGSKLASLLFQRLAGHLPHVPSRVVTDLCPLCSSTGIDEKPTIAFATIPAASRVIQTVASQMAQGVPGQTVTILQQAAPVALGQHQLPVRAVTQNGKHAVPTNSIAGSAYGGSALLSWLALLPRLCSQGVKLQVFSPLAFCASSYSMCPSQSLPLFRVSILQVFHF</sequence>
<dbReference type="FunFam" id="1.10.10.10:FF:000030">
    <property type="entry name" value="Forkhead box protein K2"/>
    <property type="match status" value="1"/>
</dbReference>
<feature type="DNA-binding region" description="Fork-head" evidence="6">
    <location>
        <begin position="175"/>
        <end position="270"/>
    </location>
</feature>
<dbReference type="InterPro" id="IPR030456">
    <property type="entry name" value="TF_fork_head_CS_2"/>
</dbReference>
<keyword evidence="5 6" id="KW-0539">Nucleus</keyword>
<dbReference type="Gene3D" id="1.10.10.10">
    <property type="entry name" value="Winged helix-like DNA-binding domain superfamily/Winged helix DNA-binding domain"/>
    <property type="match status" value="1"/>
</dbReference>
<dbReference type="PANTHER" id="PTHR45881">
    <property type="entry name" value="CHECKPOINT SUPPRESSOR 1-LIKE, ISOFORM A-RELATED"/>
    <property type="match status" value="1"/>
</dbReference>
<dbReference type="CDD" id="cd20054">
    <property type="entry name" value="FH_FOXK1"/>
    <property type="match status" value="1"/>
</dbReference>
<dbReference type="GO" id="GO:0005634">
    <property type="term" value="C:nucleus"/>
    <property type="evidence" value="ECO:0007669"/>
    <property type="project" value="UniProtKB-SubCell"/>
</dbReference>
<keyword evidence="3 6" id="KW-0238">DNA-binding</keyword>
<keyword evidence="4" id="KW-0804">Transcription</keyword>
<dbReference type="InterPro" id="IPR001766">
    <property type="entry name" value="Fork_head_dom"/>
</dbReference>
<dbReference type="GO" id="GO:0000978">
    <property type="term" value="F:RNA polymerase II cis-regulatory region sequence-specific DNA binding"/>
    <property type="evidence" value="ECO:0007669"/>
    <property type="project" value="TreeGrafter"/>
</dbReference>
<evidence type="ECO:0000256" key="5">
    <source>
        <dbReference type="ARBA" id="ARBA00023242"/>
    </source>
</evidence>
<protein>
    <submittedName>
        <fullName evidence="9">Forkhead box K1</fullName>
    </submittedName>
</protein>
<dbReference type="GO" id="GO:0000981">
    <property type="term" value="F:DNA-binding transcription factor activity, RNA polymerase II-specific"/>
    <property type="evidence" value="ECO:0007669"/>
    <property type="project" value="TreeGrafter"/>
</dbReference>
<evidence type="ECO:0000256" key="6">
    <source>
        <dbReference type="PROSITE-ProRule" id="PRU00089"/>
    </source>
</evidence>
<dbReference type="Proteomes" id="UP000694401">
    <property type="component" value="Unassembled WGS sequence"/>
</dbReference>
<dbReference type="SUPFAM" id="SSF46785">
    <property type="entry name" value="Winged helix' DNA-binding domain"/>
    <property type="match status" value="1"/>
</dbReference>
<evidence type="ECO:0000256" key="2">
    <source>
        <dbReference type="ARBA" id="ARBA00023015"/>
    </source>
</evidence>
<evidence type="ECO:0000259" key="8">
    <source>
        <dbReference type="PROSITE" id="PS50039"/>
    </source>
</evidence>
<evidence type="ECO:0000256" key="3">
    <source>
        <dbReference type="ARBA" id="ARBA00023125"/>
    </source>
</evidence>
<dbReference type="SMART" id="SM00339">
    <property type="entry name" value="FH"/>
    <property type="match status" value="1"/>
</dbReference>
<dbReference type="PROSITE" id="PS00658">
    <property type="entry name" value="FORK_HEAD_2"/>
    <property type="match status" value="1"/>
</dbReference>
<keyword evidence="2" id="KW-0805">Transcription regulation</keyword>
<feature type="region of interest" description="Disordered" evidence="7">
    <location>
        <begin position="283"/>
        <end position="312"/>
    </location>
</feature>
<proteinExistence type="predicted"/>
<accession>A0A8D2PNU7</accession>
<comment type="subcellular location">
    <subcellularLocation>
        <location evidence="1 6">Nucleus</location>
    </subcellularLocation>
</comment>
<keyword evidence="10" id="KW-1185">Reference proteome</keyword>
<dbReference type="Pfam" id="PF00250">
    <property type="entry name" value="Forkhead"/>
    <property type="match status" value="1"/>
</dbReference>
<reference evidence="9" key="2">
    <citation type="submission" date="2025-09" db="UniProtKB">
        <authorList>
            <consortium name="Ensembl"/>
        </authorList>
    </citation>
    <scope>IDENTIFICATION</scope>
</reference>
<dbReference type="Ensembl" id="ENSZLMT00000017613.1">
    <property type="protein sequence ID" value="ENSZLMP00000017130.1"/>
    <property type="gene ID" value="ENSZLMG00000011899.1"/>
</dbReference>
<evidence type="ECO:0000256" key="4">
    <source>
        <dbReference type="ARBA" id="ARBA00023163"/>
    </source>
</evidence>
<evidence type="ECO:0000313" key="10">
    <source>
        <dbReference type="Proteomes" id="UP000694401"/>
    </source>
</evidence>
<evidence type="ECO:0000256" key="1">
    <source>
        <dbReference type="ARBA" id="ARBA00004123"/>
    </source>
</evidence>
<dbReference type="PROSITE" id="PS00657">
    <property type="entry name" value="FORK_HEAD_1"/>
    <property type="match status" value="1"/>
</dbReference>
<dbReference type="PANTHER" id="PTHR45881:SF4">
    <property type="entry name" value="FORKHEAD BOX PROTEIN K1"/>
    <property type="match status" value="1"/>
</dbReference>
<reference evidence="9" key="1">
    <citation type="submission" date="2025-08" db="UniProtKB">
        <authorList>
            <consortium name="Ensembl"/>
        </authorList>
    </citation>
    <scope>IDENTIFICATION</scope>
</reference>
<dbReference type="InterPro" id="IPR018122">
    <property type="entry name" value="TF_fork_head_CS_1"/>
</dbReference>